<evidence type="ECO:0000313" key="3">
    <source>
        <dbReference type="Proteomes" id="UP000216361"/>
    </source>
</evidence>
<keyword evidence="3" id="KW-1185">Reference proteome</keyword>
<accession>A0A255XS25</accession>
<dbReference type="EMBL" id="NOXS01000030">
    <property type="protein sequence ID" value="OYQ19789.1"/>
    <property type="molecule type" value="Genomic_DNA"/>
</dbReference>
<feature type="transmembrane region" description="Helical" evidence="1">
    <location>
        <begin position="52"/>
        <end position="71"/>
    </location>
</feature>
<keyword evidence="1" id="KW-1133">Transmembrane helix</keyword>
<keyword evidence="1" id="KW-0472">Membrane</keyword>
<dbReference type="RefSeq" id="WP_094408208.1">
    <property type="nucleotide sequence ID" value="NZ_BMJZ01000006.1"/>
</dbReference>
<feature type="transmembrane region" description="Helical" evidence="1">
    <location>
        <begin position="25"/>
        <end position="46"/>
    </location>
</feature>
<comment type="caution">
    <text evidence="2">The sequence shown here is derived from an EMBL/GenBank/DDBJ whole genome shotgun (WGS) entry which is preliminary data.</text>
</comment>
<sequence length="83" mass="9187">MRREPELIIDPGRGPYRPDSKLKQLLRVVVAIAALAAVIGMGFLLLAGLFTILAFVLPVLLVAAIIFVLVNRRRVRTIIVRRG</sequence>
<evidence type="ECO:0000313" key="2">
    <source>
        <dbReference type="EMBL" id="OYQ19789.1"/>
    </source>
</evidence>
<reference evidence="2 3" key="1">
    <citation type="submission" date="2017-07" db="EMBL/GenBank/DDBJ databases">
        <title>Elstera cyanobacteriorum sp. nov., a novel bacterium isolated from cyanobacterial aggregates in a eutrophic lake.</title>
        <authorList>
            <person name="Cai H."/>
        </authorList>
    </citation>
    <scope>NUCLEOTIDE SEQUENCE [LARGE SCALE GENOMIC DNA]</scope>
    <source>
        <strain evidence="2 3">TH019</strain>
    </source>
</reference>
<dbReference type="AlphaFoldDB" id="A0A255XS25"/>
<protein>
    <submittedName>
        <fullName evidence="2">Uncharacterized protein</fullName>
    </submittedName>
</protein>
<organism evidence="2 3">
    <name type="scientific">Elstera cyanobacteriorum</name>
    <dbReference type="NCBI Taxonomy" id="2022747"/>
    <lineage>
        <taxon>Bacteria</taxon>
        <taxon>Pseudomonadati</taxon>
        <taxon>Pseudomonadota</taxon>
        <taxon>Alphaproteobacteria</taxon>
        <taxon>Rhodospirillales</taxon>
        <taxon>Rhodospirillaceae</taxon>
        <taxon>Elstera</taxon>
    </lineage>
</organism>
<proteinExistence type="predicted"/>
<keyword evidence="1" id="KW-0812">Transmembrane</keyword>
<name>A0A255XS25_9PROT</name>
<dbReference type="Proteomes" id="UP000216361">
    <property type="component" value="Unassembled WGS sequence"/>
</dbReference>
<evidence type="ECO:0000256" key="1">
    <source>
        <dbReference type="SAM" id="Phobius"/>
    </source>
</evidence>
<gene>
    <name evidence="2" type="ORF">CHR90_06615</name>
</gene>